<keyword evidence="3" id="KW-1185">Reference proteome</keyword>
<feature type="compositionally biased region" description="Pro residues" evidence="1">
    <location>
        <begin position="32"/>
        <end position="44"/>
    </location>
</feature>
<name>A0A0C2Z109_HEBCY</name>
<accession>A0A0C2Z109</accession>
<evidence type="ECO:0000313" key="2">
    <source>
        <dbReference type="EMBL" id="KIM46852.1"/>
    </source>
</evidence>
<feature type="region of interest" description="Disordered" evidence="1">
    <location>
        <begin position="23"/>
        <end position="75"/>
    </location>
</feature>
<sequence>MYPKKDSKGGIGNAIVSGVGQFANALTGPTNPSAPPPSAPPPAQPAFVPKGRITVKVKGRPGGGSQQPPPPPPPP</sequence>
<gene>
    <name evidence="2" type="ORF">M413DRAFT_23189</name>
</gene>
<evidence type="ECO:0000313" key="3">
    <source>
        <dbReference type="Proteomes" id="UP000053424"/>
    </source>
</evidence>
<reference evidence="3" key="2">
    <citation type="submission" date="2015-01" db="EMBL/GenBank/DDBJ databases">
        <title>Evolutionary Origins and Diversification of the Mycorrhizal Mutualists.</title>
        <authorList>
            <consortium name="DOE Joint Genome Institute"/>
            <consortium name="Mycorrhizal Genomics Consortium"/>
            <person name="Kohler A."/>
            <person name="Kuo A."/>
            <person name="Nagy L.G."/>
            <person name="Floudas D."/>
            <person name="Copeland A."/>
            <person name="Barry K.W."/>
            <person name="Cichocki N."/>
            <person name="Veneault-Fourrey C."/>
            <person name="LaButti K."/>
            <person name="Lindquist E.A."/>
            <person name="Lipzen A."/>
            <person name="Lundell T."/>
            <person name="Morin E."/>
            <person name="Murat C."/>
            <person name="Riley R."/>
            <person name="Ohm R."/>
            <person name="Sun H."/>
            <person name="Tunlid A."/>
            <person name="Henrissat B."/>
            <person name="Grigoriev I.V."/>
            <person name="Hibbett D.S."/>
            <person name="Martin F."/>
        </authorList>
    </citation>
    <scope>NUCLEOTIDE SEQUENCE [LARGE SCALE GENOMIC DNA]</scope>
    <source>
        <strain evidence="3">h7</strain>
    </source>
</reference>
<protein>
    <submittedName>
        <fullName evidence="2">Uncharacterized protein</fullName>
    </submittedName>
</protein>
<dbReference type="EMBL" id="KN831770">
    <property type="protein sequence ID" value="KIM46852.1"/>
    <property type="molecule type" value="Genomic_DNA"/>
</dbReference>
<dbReference type="Proteomes" id="UP000053424">
    <property type="component" value="Unassembled WGS sequence"/>
</dbReference>
<dbReference type="AlphaFoldDB" id="A0A0C2Z109"/>
<organism evidence="2 3">
    <name type="scientific">Hebeloma cylindrosporum</name>
    <dbReference type="NCBI Taxonomy" id="76867"/>
    <lineage>
        <taxon>Eukaryota</taxon>
        <taxon>Fungi</taxon>
        <taxon>Dikarya</taxon>
        <taxon>Basidiomycota</taxon>
        <taxon>Agaricomycotina</taxon>
        <taxon>Agaricomycetes</taxon>
        <taxon>Agaricomycetidae</taxon>
        <taxon>Agaricales</taxon>
        <taxon>Agaricineae</taxon>
        <taxon>Hymenogastraceae</taxon>
        <taxon>Hebeloma</taxon>
    </lineage>
</organism>
<reference evidence="2 3" key="1">
    <citation type="submission" date="2014-04" db="EMBL/GenBank/DDBJ databases">
        <authorList>
            <consortium name="DOE Joint Genome Institute"/>
            <person name="Kuo A."/>
            <person name="Gay G."/>
            <person name="Dore J."/>
            <person name="Kohler A."/>
            <person name="Nagy L.G."/>
            <person name="Floudas D."/>
            <person name="Copeland A."/>
            <person name="Barry K.W."/>
            <person name="Cichocki N."/>
            <person name="Veneault-Fourrey C."/>
            <person name="LaButti K."/>
            <person name="Lindquist E.A."/>
            <person name="Lipzen A."/>
            <person name="Lundell T."/>
            <person name="Morin E."/>
            <person name="Murat C."/>
            <person name="Sun H."/>
            <person name="Tunlid A."/>
            <person name="Henrissat B."/>
            <person name="Grigoriev I.V."/>
            <person name="Hibbett D.S."/>
            <person name="Martin F."/>
            <person name="Nordberg H.P."/>
            <person name="Cantor M.N."/>
            <person name="Hua S.X."/>
        </authorList>
    </citation>
    <scope>NUCLEOTIDE SEQUENCE [LARGE SCALE GENOMIC DNA]</scope>
    <source>
        <strain evidence="3">h7</strain>
    </source>
</reference>
<proteinExistence type="predicted"/>
<evidence type="ECO:0000256" key="1">
    <source>
        <dbReference type="SAM" id="MobiDB-lite"/>
    </source>
</evidence>
<dbReference type="HOGENOM" id="CLU_2671333_0_0_1"/>